<name>T1KTK7_TETUR</name>
<protein>
    <recommendedName>
        <fullName evidence="5">VWFC domain-containing protein</fullName>
    </recommendedName>
</protein>
<dbReference type="InterPro" id="IPR052424">
    <property type="entry name" value="Kielin_Chordin-BMP_Reg"/>
</dbReference>
<accession>T1KTK7</accession>
<dbReference type="SMART" id="SM00214">
    <property type="entry name" value="VWC"/>
    <property type="match status" value="2"/>
</dbReference>
<feature type="domain" description="VWFC" evidence="5">
    <location>
        <begin position="26"/>
        <end position="92"/>
    </location>
</feature>
<dbReference type="Proteomes" id="UP000015104">
    <property type="component" value="Unassembled WGS sequence"/>
</dbReference>
<organism evidence="6 7">
    <name type="scientific">Tetranychus urticae</name>
    <name type="common">Two-spotted spider mite</name>
    <dbReference type="NCBI Taxonomy" id="32264"/>
    <lineage>
        <taxon>Eukaryota</taxon>
        <taxon>Metazoa</taxon>
        <taxon>Ecdysozoa</taxon>
        <taxon>Arthropoda</taxon>
        <taxon>Chelicerata</taxon>
        <taxon>Arachnida</taxon>
        <taxon>Acari</taxon>
        <taxon>Acariformes</taxon>
        <taxon>Trombidiformes</taxon>
        <taxon>Prostigmata</taxon>
        <taxon>Eleutherengona</taxon>
        <taxon>Raphignathae</taxon>
        <taxon>Tetranychoidea</taxon>
        <taxon>Tetranychidae</taxon>
        <taxon>Tetranychus</taxon>
    </lineage>
</organism>
<reference evidence="7" key="1">
    <citation type="submission" date="2011-08" db="EMBL/GenBank/DDBJ databases">
        <authorList>
            <person name="Rombauts S."/>
        </authorList>
    </citation>
    <scope>NUCLEOTIDE SEQUENCE</scope>
    <source>
        <strain evidence="7">London</strain>
    </source>
</reference>
<feature type="compositionally biased region" description="Polar residues" evidence="4">
    <location>
        <begin position="122"/>
        <end position="136"/>
    </location>
</feature>
<dbReference type="STRING" id="32264.T1KTK7"/>
<evidence type="ECO:0000256" key="1">
    <source>
        <dbReference type="ARBA" id="ARBA00004613"/>
    </source>
</evidence>
<dbReference type="Gene3D" id="6.20.200.20">
    <property type="match status" value="1"/>
</dbReference>
<dbReference type="eggNOG" id="ENOG502RXHC">
    <property type="taxonomic scope" value="Eukaryota"/>
</dbReference>
<keyword evidence="7" id="KW-1185">Reference proteome</keyword>
<dbReference type="SUPFAM" id="SSF57603">
    <property type="entry name" value="FnI-like domain"/>
    <property type="match status" value="2"/>
</dbReference>
<dbReference type="PANTHER" id="PTHR46698">
    <property type="entry name" value="CROSSVEINLESS 2"/>
    <property type="match status" value="1"/>
</dbReference>
<keyword evidence="2" id="KW-0964">Secreted</keyword>
<comment type="subcellular location">
    <subcellularLocation>
        <location evidence="1">Secreted</location>
    </subcellularLocation>
</comment>
<evidence type="ECO:0000259" key="5">
    <source>
        <dbReference type="PROSITE" id="PS50184"/>
    </source>
</evidence>
<dbReference type="GO" id="GO:0005576">
    <property type="term" value="C:extracellular region"/>
    <property type="evidence" value="ECO:0007669"/>
    <property type="project" value="UniProtKB-SubCell"/>
</dbReference>
<keyword evidence="3" id="KW-0732">Signal</keyword>
<proteinExistence type="predicted"/>
<evidence type="ECO:0000256" key="2">
    <source>
        <dbReference type="ARBA" id="ARBA00022525"/>
    </source>
</evidence>
<evidence type="ECO:0000256" key="4">
    <source>
        <dbReference type="SAM" id="MobiDB-lite"/>
    </source>
</evidence>
<evidence type="ECO:0000256" key="3">
    <source>
        <dbReference type="ARBA" id="ARBA00022729"/>
    </source>
</evidence>
<evidence type="ECO:0000313" key="7">
    <source>
        <dbReference type="Proteomes" id="UP000015104"/>
    </source>
</evidence>
<dbReference type="HOGENOM" id="CLU_895244_0_0_1"/>
<dbReference type="PANTHER" id="PTHR46698:SF3">
    <property type="entry name" value="TENECTIN ISOFORM 1-RELATED"/>
    <property type="match status" value="1"/>
</dbReference>
<dbReference type="EMBL" id="CAEY01000544">
    <property type="status" value="NOT_ANNOTATED_CDS"/>
    <property type="molecule type" value="Genomic_DNA"/>
</dbReference>
<dbReference type="AlphaFoldDB" id="T1KTK7"/>
<evidence type="ECO:0000313" key="6">
    <source>
        <dbReference type="EnsemblMetazoa" id="tetur21g00110.1"/>
    </source>
</evidence>
<sequence>MIITFILGTIRSERPSYARLLSGPPLSCTYQGRKYPHGEQVITSEPCLNCTCKRGVLLCFLRVCPSQIHLHIDENCETIREPGQCCPTVRCTSRAAPVTLTTDPTEPWPEDREESGGDHDSQTTPFSAPQEVPNSLTPELNAEFDTALRTKLAKGSNNRIVVSHNNETTIFQTNPTTVFHDSPKLVTSSPGHYSYSKDDIDNFPTILNRINRDCYLNSTLYAEGSAVMSSSYCEYCYCIRGKKMCIRPRCHLAILGCIPRYTSEYACCPTSYICGNSPNPSISLDERTLSPSQGFTSPYDNKTFDGQYIRI</sequence>
<dbReference type="InterPro" id="IPR001007">
    <property type="entry name" value="VWF_dom"/>
</dbReference>
<dbReference type="PROSITE" id="PS50184">
    <property type="entry name" value="VWFC_2"/>
    <property type="match status" value="1"/>
</dbReference>
<dbReference type="EnsemblMetazoa" id="tetur21g00110.1">
    <property type="protein sequence ID" value="tetur21g00110.1"/>
    <property type="gene ID" value="tetur21g00110"/>
</dbReference>
<feature type="region of interest" description="Disordered" evidence="4">
    <location>
        <begin position="97"/>
        <end position="136"/>
    </location>
</feature>
<reference evidence="6" key="2">
    <citation type="submission" date="2015-06" db="UniProtKB">
        <authorList>
            <consortium name="EnsemblMetazoa"/>
        </authorList>
    </citation>
    <scope>IDENTIFICATION</scope>
</reference>